<gene>
    <name evidence="2" type="ORF">NDU88_003533</name>
</gene>
<accession>A0AAV7T627</accession>
<protein>
    <submittedName>
        <fullName evidence="2">Uncharacterized protein</fullName>
    </submittedName>
</protein>
<feature type="region of interest" description="Disordered" evidence="1">
    <location>
        <begin position="85"/>
        <end position="114"/>
    </location>
</feature>
<sequence length="114" mass="13007">MYGTEERVGEAEAADCTHVRRTGVESSATISERPGEALLPAVVPRIKVWRRQKEAYGQQRREADLRLEDAAGCWTSDPDLRQCRVLRNQQKKSREGVEALRATDDRRRAKQRDG</sequence>
<keyword evidence="3" id="KW-1185">Reference proteome</keyword>
<proteinExistence type="predicted"/>
<reference evidence="2" key="1">
    <citation type="journal article" date="2022" name="bioRxiv">
        <title>Sequencing and chromosome-scale assembly of the giantPleurodeles waltlgenome.</title>
        <authorList>
            <person name="Brown T."/>
            <person name="Elewa A."/>
            <person name="Iarovenko S."/>
            <person name="Subramanian E."/>
            <person name="Araus A.J."/>
            <person name="Petzold A."/>
            <person name="Susuki M."/>
            <person name="Suzuki K.-i.T."/>
            <person name="Hayashi T."/>
            <person name="Toyoda A."/>
            <person name="Oliveira C."/>
            <person name="Osipova E."/>
            <person name="Leigh N.D."/>
            <person name="Simon A."/>
            <person name="Yun M.H."/>
        </authorList>
    </citation>
    <scope>NUCLEOTIDE SEQUENCE</scope>
    <source>
        <strain evidence="2">20211129_DDA</strain>
        <tissue evidence="2">Liver</tissue>
    </source>
</reference>
<name>A0AAV7T627_PLEWA</name>
<comment type="caution">
    <text evidence="2">The sequence shown here is derived from an EMBL/GenBank/DDBJ whole genome shotgun (WGS) entry which is preliminary data.</text>
</comment>
<evidence type="ECO:0000256" key="1">
    <source>
        <dbReference type="SAM" id="MobiDB-lite"/>
    </source>
</evidence>
<organism evidence="2 3">
    <name type="scientific">Pleurodeles waltl</name>
    <name type="common">Iberian ribbed newt</name>
    <dbReference type="NCBI Taxonomy" id="8319"/>
    <lineage>
        <taxon>Eukaryota</taxon>
        <taxon>Metazoa</taxon>
        <taxon>Chordata</taxon>
        <taxon>Craniata</taxon>
        <taxon>Vertebrata</taxon>
        <taxon>Euteleostomi</taxon>
        <taxon>Amphibia</taxon>
        <taxon>Batrachia</taxon>
        <taxon>Caudata</taxon>
        <taxon>Salamandroidea</taxon>
        <taxon>Salamandridae</taxon>
        <taxon>Pleurodelinae</taxon>
        <taxon>Pleurodeles</taxon>
    </lineage>
</organism>
<dbReference type="AlphaFoldDB" id="A0AAV7T627"/>
<feature type="compositionally biased region" description="Basic and acidic residues" evidence="1">
    <location>
        <begin position="92"/>
        <end position="114"/>
    </location>
</feature>
<evidence type="ECO:0000313" key="3">
    <source>
        <dbReference type="Proteomes" id="UP001066276"/>
    </source>
</evidence>
<dbReference type="EMBL" id="JANPWB010000007">
    <property type="protein sequence ID" value="KAJ1171675.1"/>
    <property type="molecule type" value="Genomic_DNA"/>
</dbReference>
<evidence type="ECO:0000313" key="2">
    <source>
        <dbReference type="EMBL" id="KAJ1171675.1"/>
    </source>
</evidence>
<dbReference type="Proteomes" id="UP001066276">
    <property type="component" value="Chromosome 4_1"/>
</dbReference>